<comment type="caution">
    <text evidence="1">The sequence shown here is derived from an EMBL/GenBank/DDBJ whole genome shotgun (WGS) entry which is preliminary data.</text>
</comment>
<dbReference type="EMBL" id="JABSTU010000005">
    <property type="protein sequence ID" value="KAH8030161.1"/>
    <property type="molecule type" value="Genomic_DNA"/>
</dbReference>
<proteinExistence type="predicted"/>
<dbReference type="AlphaFoldDB" id="A0A9J6E7L9"/>
<name>A0A9J6E7L9_RHIMP</name>
<evidence type="ECO:0000313" key="2">
    <source>
        <dbReference type="Proteomes" id="UP000821866"/>
    </source>
</evidence>
<keyword evidence="2" id="KW-1185">Reference proteome</keyword>
<dbReference type="Proteomes" id="UP000821866">
    <property type="component" value="Chromosome 3"/>
</dbReference>
<gene>
    <name evidence="1" type="ORF">HPB51_006593</name>
</gene>
<organism evidence="1 2">
    <name type="scientific">Rhipicephalus microplus</name>
    <name type="common">Cattle tick</name>
    <name type="synonym">Boophilus microplus</name>
    <dbReference type="NCBI Taxonomy" id="6941"/>
    <lineage>
        <taxon>Eukaryota</taxon>
        <taxon>Metazoa</taxon>
        <taxon>Ecdysozoa</taxon>
        <taxon>Arthropoda</taxon>
        <taxon>Chelicerata</taxon>
        <taxon>Arachnida</taxon>
        <taxon>Acari</taxon>
        <taxon>Parasitiformes</taxon>
        <taxon>Ixodida</taxon>
        <taxon>Ixodoidea</taxon>
        <taxon>Ixodidae</taxon>
        <taxon>Rhipicephalinae</taxon>
        <taxon>Rhipicephalus</taxon>
        <taxon>Boophilus</taxon>
    </lineage>
</organism>
<evidence type="ECO:0000313" key="1">
    <source>
        <dbReference type="EMBL" id="KAH8030161.1"/>
    </source>
</evidence>
<reference evidence="1" key="1">
    <citation type="journal article" date="2020" name="Cell">
        <title>Large-Scale Comparative Analyses of Tick Genomes Elucidate Their Genetic Diversity and Vector Capacities.</title>
        <authorList>
            <consortium name="Tick Genome and Microbiome Consortium (TIGMIC)"/>
            <person name="Jia N."/>
            <person name="Wang J."/>
            <person name="Shi W."/>
            <person name="Du L."/>
            <person name="Sun Y."/>
            <person name="Zhan W."/>
            <person name="Jiang J.F."/>
            <person name="Wang Q."/>
            <person name="Zhang B."/>
            <person name="Ji P."/>
            <person name="Bell-Sakyi L."/>
            <person name="Cui X.M."/>
            <person name="Yuan T.T."/>
            <person name="Jiang B.G."/>
            <person name="Yang W.F."/>
            <person name="Lam T.T."/>
            <person name="Chang Q.C."/>
            <person name="Ding S.J."/>
            <person name="Wang X.J."/>
            <person name="Zhu J.G."/>
            <person name="Ruan X.D."/>
            <person name="Zhao L."/>
            <person name="Wei J.T."/>
            <person name="Ye R.Z."/>
            <person name="Que T.C."/>
            <person name="Du C.H."/>
            <person name="Zhou Y.H."/>
            <person name="Cheng J.X."/>
            <person name="Dai P.F."/>
            <person name="Guo W.B."/>
            <person name="Han X.H."/>
            <person name="Huang E.J."/>
            <person name="Li L.F."/>
            <person name="Wei W."/>
            <person name="Gao Y.C."/>
            <person name="Liu J.Z."/>
            <person name="Shao H.Z."/>
            <person name="Wang X."/>
            <person name="Wang C.C."/>
            <person name="Yang T.C."/>
            <person name="Huo Q.B."/>
            <person name="Li W."/>
            <person name="Chen H.Y."/>
            <person name="Chen S.E."/>
            <person name="Zhou L.G."/>
            <person name="Ni X.B."/>
            <person name="Tian J.H."/>
            <person name="Sheng Y."/>
            <person name="Liu T."/>
            <person name="Pan Y.S."/>
            <person name="Xia L.Y."/>
            <person name="Li J."/>
            <person name="Zhao F."/>
            <person name="Cao W.C."/>
        </authorList>
    </citation>
    <scope>NUCLEOTIDE SEQUENCE</scope>
    <source>
        <strain evidence="1">Rmic-2018</strain>
    </source>
</reference>
<sequence>MHTGRGNVRQFPDRPMENAACSYARRRARPHMQKVPGYAVHQSWHTRVDLSARVHTQSSPEHHAFLFFIGTIYDVFGKIRDDAEEGCARLRERLTGCAFAHRFADEGVFSRKATSEDVADLLCRRSRFSPPFSAMLLPDISPHTREEANEPVPPIIVITIRLAGLVFIAPRTCDGGVFVGIMRAERSRRFERLSEARKLWHELTAKHVPIEECFPGAAPNFWRE</sequence>
<protein>
    <submittedName>
        <fullName evidence="1">Uncharacterized protein</fullName>
    </submittedName>
</protein>
<reference evidence="1" key="2">
    <citation type="submission" date="2021-09" db="EMBL/GenBank/DDBJ databases">
        <authorList>
            <person name="Jia N."/>
            <person name="Wang J."/>
            <person name="Shi W."/>
            <person name="Du L."/>
            <person name="Sun Y."/>
            <person name="Zhan W."/>
            <person name="Jiang J."/>
            <person name="Wang Q."/>
            <person name="Zhang B."/>
            <person name="Ji P."/>
            <person name="Sakyi L.B."/>
            <person name="Cui X."/>
            <person name="Yuan T."/>
            <person name="Jiang B."/>
            <person name="Yang W."/>
            <person name="Lam T.T.-Y."/>
            <person name="Chang Q."/>
            <person name="Ding S."/>
            <person name="Wang X."/>
            <person name="Zhu J."/>
            <person name="Ruan X."/>
            <person name="Zhao L."/>
            <person name="Wei J."/>
            <person name="Que T."/>
            <person name="Du C."/>
            <person name="Cheng J."/>
            <person name="Dai P."/>
            <person name="Han X."/>
            <person name="Huang E."/>
            <person name="Gao Y."/>
            <person name="Liu J."/>
            <person name="Shao H."/>
            <person name="Ye R."/>
            <person name="Li L."/>
            <person name="Wei W."/>
            <person name="Wang X."/>
            <person name="Wang C."/>
            <person name="Huo Q."/>
            <person name="Li W."/>
            <person name="Guo W."/>
            <person name="Chen H."/>
            <person name="Chen S."/>
            <person name="Zhou L."/>
            <person name="Zhou L."/>
            <person name="Ni X."/>
            <person name="Tian J."/>
            <person name="Zhou Y."/>
            <person name="Sheng Y."/>
            <person name="Liu T."/>
            <person name="Pan Y."/>
            <person name="Xia L."/>
            <person name="Li J."/>
            <person name="Zhao F."/>
            <person name="Cao W."/>
        </authorList>
    </citation>
    <scope>NUCLEOTIDE SEQUENCE</scope>
    <source>
        <strain evidence="1">Rmic-2018</strain>
        <tissue evidence="1">Larvae</tissue>
    </source>
</reference>
<accession>A0A9J6E7L9</accession>